<evidence type="ECO:0000313" key="2">
    <source>
        <dbReference type="EMBL" id="MPC61485.1"/>
    </source>
</evidence>
<comment type="caution">
    <text evidence="2">The sequence shown here is derived from an EMBL/GenBank/DDBJ whole genome shotgun (WGS) entry which is preliminary data.</text>
</comment>
<name>A0A5B7GVU3_PORTR</name>
<dbReference type="Proteomes" id="UP000324222">
    <property type="component" value="Unassembled WGS sequence"/>
</dbReference>
<evidence type="ECO:0000313" key="3">
    <source>
        <dbReference type="Proteomes" id="UP000324222"/>
    </source>
</evidence>
<dbReference type="AlphaFoldDB" id="A0A5B7GVU3"/>
<dbReference type="EMBL" id="VSRR010018583">
    <property type="protein sequence ID" value="MPC61485.1"/>
    <property type="molecule type" value="Genomic_DNA"/>
</dbReference>
<reference evidence="2 3" key="1">
    <citation type="submission" date="2019-05" db="EMBL/GenBank/DDBJ databases">
        <title>Another draft genome of Portunus trituberculatus and its Hox gene families provides insights of decapod evolution.</title>
        <authorList>
            <person name="Jeong J.-H."/>
            <person name="Song I."/>
            <person name="Kim S."/>
            <person name="Choi T."/>
            <person name="Kim D."/>
            <person name="Ryu S."/>
            <person name="Kim W."/>
        </authorList>
    </citation>
    <scope>NUCLEOTIDE SEQUENCE [LARGE SCALE GENOMIC DNA]</scope>
    <source>
        <tissue evidence="2">Muscle</tissue>
    </source>
</reference>
<organism evidence="2 3">
    <name type="scientific">Portunus trituberculatus</name>
    <name type="common">Swimming crab</name>
    <name type="synonym">Neptunus trituberculatus</name>
    <dbReference type="NCBI Taxonomy" id="210409"/>
    <lineage>
        <taxon>Eukaryota</taxon>
        <taxon>Metazoa</taxon>
        <taxon>Ecdysozoa</taxon>
        <taxon>Arthropoda</taxon>
        <taxon>Crustacea</taxon>
        <taxon>Multicrustacea</taxon>
        <taxon>Malacostraca</taxon>
        <taxon>Eumalacostraca</taxon>
        <taxon>Eucarida</taxon>
        <taxon>Decapoda</taxon>
        <taxon>Pleocyemata</taxon>
        <taxon>Brachyura</taxon>
        <taxon>Eubrachyura</taxon>
        <taxon>Portunoidea</taxon>
        <taxon>Portunidae</taxon>
        <taxon>Portuninae</taxon>
        <taxon>Portunus</taxon>
    </lineage>
</organism>
<protein>
    <submittedName>
        <fullName evidence="2">Uncharacterized protein</fullName>
    </submittedName>
</protein>
<evidence type="ECO:0000256" key="1">
    <source>
        <dbReference type="SAM" id="MobiDB-lite"/>
    </source>
</evidence>
<feature type="compositionally biased region" description="Basic residues" evidence="1">
    <location>
        <begin position="50"/>
        <end position="60"/>
    </location>
</feature>
<sequence>MEGNHGPQRWEAQRVSTGHEDQNNLLDNMNLPARHRRGTITRRGGGHMQGSHRPRKHCKV</sequence>
<keyword evidence="3" id="KW-1185">Reference proteome</keyword>
<gene>
    <name evidence="2" type="ORF">E2C01_055557</name>
</gene>
<feature type="region of interest" description="Disordered" evidence="1">
    <location>
        <begin position="1"/>
        <end position="60"/>
    </location>
</feature>
<proteinExistence type="predicted"/>
<accession>A0A5B7GVU3</accession>